<name>A0ABU4VI99_9ACTN</name>
<dbReference type="PANTHER" id="PTHR36440:SF1">
    <property type="entry name" value="PUTATIVE (AFU_ORTHOLOGUE AFUA_8G07350)-RELATED"/>
    <property type="match status" value="1"/>
</dbReference>
<dbReference type="InterPro" id="IPR014710">
    <property type="entry name" value="RmlC-like_jellyroll"/>
</dbReference>
<dbReference type="Proteomes" id="UP001277761">
    <property type="component" value="Unassembled WGS sequence"/>
</dbReference>
<evidence type="ECO:0000313" key="3">
    <source>
        <dbReference type="Proteomes" id="UP001277761"/>
    </source>
</evidence>
<dbReference type="EMBL" id="JAXAVX010000003">
    <property type="protein sequence ID" value="MDX8151552.1"/>
    <property type="molecule type" value="Genomic_DNA"/>
</dbReference>
<evidence type="ECO:0000313" key="2">
    <source>
        <dbReference type="EMBL" id="MDX8151552.1"/>
    </source>
</evidence>
<protein>
    <submittedName>
        <fullName evidence="2">Cupin domain-containing protein</fullName>
    </submittedName>
</protein>
<dbReference type="Pfam" id="PF07883">
    <property type="entry name" value="Cupin_2"/>
    <property type="match status" value="1"/>
</dbReference>
<feature type="domain" description="Cupin type-2" evidence="1">
    <location>
        <begin position="44"/>
        <end position="107"/>
    </location>
</feature>
<accession>A0ABU4VI99</accession>
<dbReference type="PANTHER" id="PTHR36440">
    <property type="entry name" value="PUTATIVE (AFU_ORTHOLOGUE AFUA_8G07350)-RELATED"/>
    <property type="match status" value="1"/>
</dbReference>
<dbReference type="InterPro" id="IPR013096">
    <property type="entry name" value="Cupin_2"/>
</dbReference>
<sequence>MTTTATVAPSPATDPRRLAHPGHGLAVTFLVTADDSGGARTLLEVELEPGAGTPLHVHDAFRETFEVLDGALVVEEAGARHVLRAGDVRSVELGTAHRFVNEGTARACFRVEMVPASRGFEIAKQVTYGLLADGRTAPGADPRDPRHGALLLHWTRTRAAGRGAWALNRLLRALAWQARRSGEDRRLRERYVRW</sequence>
<dbReference type="InterPro" id="IPR011051">
    <property type="entry name" value="RmlC_Cupin_sf"/>
</dbReference>
<evidence type="ECO:0000259" key="1">
    <source>
        <dbReference type="Pfam" id="PF07883"/>
    </source>
</evidence>
<reference evidence="2 3" key="1">
    <citation type="submission" date="2023-11" db="EMBL/GenBank/DDBJ databases">
        <authorList>
            <person name="Xu M."/>
            <person name="Jiang T."/>
        </authorList>
    </citation>
    <scope>NUCLEOTIDE SEQUENCE [LARGE SCALE GENOMIC DNA]</scope>
    <source>
        <strain evidence="2 3">SD</strain>
    </source>
</reference>
<dbReference type="InterPro" id="IPR053146">
    <property type="entry name" value="QDO-like"/>
</dbReference>
<keyword evidence="3" id="KW-1185">Reference proteome</keyword>
<dbReference type="RefSeq" id="WP_319953707.1">
    <property type="nucleotide sequence ID" value="NZ_JAXAVX010000003.1"/>
</dbReference>
<gene>
    <name evidence="2" type="ORF">SK069_08120</name>
</gene>
<comment type="caution">
    <text evidence="2">The sequence shown here is derived from an EMBL/GenBank/DDBJ whole genome shotgun (WGS) entry which is preliminary data.</text>
</comment>
<dbReference type="Gene3D" id="2.60.120.10">
    <property type="entry name" value="Jelly Rolls"/>
    <property type="match status" value="1"/>
</dbReference>
<organism evidence="2 3">
    <name type="scientific">Patulibacter brassicae</name>
    <dbReference type="NCBI Taxonomy" id="1705717"/>
    <lineage>
        <taxon>Bacteria</taxon>
        <taxon>Bacillati</taxon>
        <taxon>Actinomycetota</taxon>
        <taxon>Thermoleophilia</taxon>
        <taxon>Solirubrobacterales</taxon>
        <taxon>Patulibacteraceae</taxon>
        <taxon>Patulibacter</taxon>
    </lineage>
</organism>
<proteinExistence type="predicted"/>
<dbReference type="SUPFAM" id="SSF51182">
    <property type="entry name" value="RmlC-like cupins"/>
    <property type="match status" value="1"/>
</dbReference>